<organism evidence="1 2">
    <name type="scientific">Stentor coeruleus</name>
    <dbReference type="NCBI Taxonomy" id="5963"/>
    <lineage>
        <taxon>Eukaryota</taxon>
        <taxon>Sar</taxon>
        <taxon>Alveolata</taxon>
        <taxon>Ciliophora</taxon>
        <taxon>Postciliodesmatophora</taxon>
        <taxon>Heterotrichea</taxon>
        <taxon>Heterotrichida</taxon>
        <taxon>Stentoridae</taxon>
        <taxon>Stentor</taxon>
    </lineage>
</organism>
<accession>A0A1R2C9X4</accession>
<keyword evidence="2" id="KW-1185">Reference proteome</keyword>
<name>A0A1R2C9X4_9CILI</name>
<dbReference type="Proteomes" id="UP000187209">
    <property type="component" value="Unassembled WGS sequence"/>
</dbReference>
<proteinExistence type="predicted"/>
<sequence length="506" mass="58300">MESKIVNYDLNSISGDFTHIQSFHLPNIDLTPCLQNPELVDFCMISKEKIDLFSIVQEGLFFISNGNFYKYIEKNHQKQDFAFPDRKKLYGSVADKPKKFLVHEKNVYFLYENLIIIRSLEDWSTMSEIKSAICFNDIFTDGVIVFALCEEKVRKIVEKAFLVDAIIMNEKISSSFVMQNQTNCFMLNLNMSLGIYDQKNDETLFVLISDCPLDFVHNLSDNLIVTLSLNKSLVSIYDWKDSEIPKACFSVPCDEKPDFYAEDNFLFFFYYEIGIILVIIYDEWGERLIALSGRFNEKVEKIIPVIIKNRFDENFPLDGNSRLEFYIKNHEGLGYLLVKMDIENEFAVFLKVEKDFPVSLSNSSTMPISRVNSNLIASSTMSFDNKITPGYTMKTPSGNNSMINAKIIEAALSKAQSILSENAIITSFYKISQDFEDKLPGDSLLFEKLSRLSSSQIYSFRNETLEKLLREEKAFTEQLQGCLDNMRISSYSESQSFNDKPYTIFS</sequence>
<evidence type="ECO:0000313" key="1">
    <source>
        <dbReference type="EMBL" id="OMJ85809.1"/>
    </source>
</evidence>
<dbReference type="AlphaFoldDB" id="A0A1R2C9X4"/>
<reference evidence="1 2" key="1">
    <citation type="submission" date="2016-11" db="EMBL/GenBank/DDBJ databases">
        <title>The macronuclear genome of Stentor coeruleus: a giant cell with tiny introns.</title>
        <authorList>
            <person name="Slabodnick M."/>
            <person name="Ruby J.G."/>
            <person name="Reiff S.B."/>
            <person name="Swart E.C."/>
            <person name="Gosai S."/>
            <person name="Prabakaran S."/>
            <person name="Witkowska E."/>
            <person name="Larue G.E."/>
            <person name="Fisher S."/>
            <person name="Freeman R.M."/>
            <person name="Gunawardena J."/>
            <person name="Chu W."/>
            <person name="Stover N.A."/>
            <person name="Gregory B.D."/>
            <person name="Nowacki M."/>
            <person name="Derisi J."/>
            <person name="Roy S.W."/>
            <person name="Marshall W.F."/>
            <person name="Sood P."/>
        </authorList>
    </citation>
    <scope>NUCLEOTIDE SEQUENCE [LARGE SCALE GENOMIC DNA]</scope>
    <source>
        <strain evidence="1">WM001</strain>
    </source>
</reference>
<protein>
    <submittedName>
        <fullName evidence="1">Uncharacterized protein</fullName>
    </submittedName>
</protein>
<comment type="caution">
    <text evidence="1">The sequence shown here is derived from an EMBL/GenBank/DDBJ whole genome shotgun (WGS) entry which is preliminary data.</text>
</comment>
<evidence type="ECO:0000313" key="2">
    <source>
        <dbReference type="Proteomes" id="UP000187209"/>
    </source>
</evidence>
<dbReference type="EMBL" id="MPUH01000225">
    <property type="protein sequence ID" value="OMJ85809.1"/>
    <property type="molecule type" value="Genomic_DNA"/>
</dbReference>
<gene>
    <name evidence="1" type="ORF">SteCoe_12804</name>
</gene>